<dbReference type="AlphaFoldDB" id="A0A8D3XZE6"/>
<dbReference type="InterPro" id="IPR018893">
    <property type="entry name" value="T8SS_CsgF"/>
</dbReference>
<evidence type="ECO:0000313" key="5">
    <source>
        <dbReference type="EMBL" id="AJE14574.1"/>
    </source>
</evidence>
<reference evidence="5 7" key="3">
    <citation type="journal article" name="Genome Announc.">
        <title>Complete Genome Sequence of Pseudomonas balearica DSM 6083T.</title>
        <authorList>
            <person name="Bennasar-Figueras A."/>
            <person name="Salva-Serra F."/>
            <person name="Jaen-Luchoro D."/>
            <person name="Segui C."/>
            <person name="Aliaga F."/>
            <person name="Busquets A."/>
            <person name="Gomila M."/>
            <person name="Moore E.R."/>
            <person name="Lalucat J."/>
        </authorList>
    </citation>
    <scope>NUCLEOTIDE SEQUENCE [LARGE SCALE GENOMIC DNA]</scope>
    <source>
        <strain evidence="7">DSM 6083</strain>
        <strain evidence="5">DSM6083</strain>
    </source>
</reference>
<dbReference type="KEGG" id="pbm:CL52_05795"/>
<feature type="chain" id="PRO_5034659348" description="Curli production assembly/transport component CsgF" evidence="4">
    <location>
        <begin position="24"/>
        <end position="139"/>
    </location>
</feature>
<dbReference type="GeneID" id="77259428"/>
<dbReference type="Proteomes" id="UP000031271">
    <property type="component" value="Chromosome"/>
</dbReference>
<evidence type="ECO:0000256" key="2">
    <source>
        <dbReference type="ARBA" id="ARBA00014031"/>
    </source>
</evidence>
<name>A0A8D3XZE6_9GAMM</name>
<reference evidence="6 8" key="2">
    <citation type="submission" date="2016-10" db="EMBL/GenBank/DDBJ databases">
        <authorList>
            <person name="Varghese N."/>
            <person name="Submissions S."/>
        </authorList>
    </citation>
    <scope>NUCLEOTIDE SEQUENCE [LARGE SCALE GENOMIC DNA]</scope>
    <source>
        <strain evidence="6 8">DSM 6083</strain>
    </source>
</reference>
<reference evidence="7" key="1">
    <citation type="submission" date="2014-03" db="EMBL/GenBank/DDBJ databases">
        <title>Complete genome of Pseudomonas balearica DSM 6083T, a sewage water isolate from an enrichment with 2-methylnaphthalene.</title>
        <authorList>
            <person name="Salva-Serra F."/>
            <person name="Jaen-Luchoro D."/>
            <person name="Busquets A."/>
            <person name="Pena A."/>
            <person name="Gomila M."/>
            <person name="Bosch R."/>
            <person name="Nogales B."/>
            <person name="Garcia-Valdes E."/>
            <person name="Lalucat J."/>
            <person name="Bennasar A."/>
        </authorList>
    </citation>
    <scope>NUCLEOTIDE SEQUENCE [LARGE SCALE GENOMIC DNA]</scope>
    <source>
        <strain evidence="7">DSM 6083</strain>
    </source>
</reference>
<evidence type="ECO:0000313" key="7">
    <source>
        <dbReference type="Proteomes" id="UP000031271"/>
    </source>
</evidence>
<sequence>MKRHIPLAGTLLAGLLLANGASATELVYTPVNPSFGGSPLNGAWLLGNAQAQDDHKDPDAIDRSALSGSALDRFTSQLESRLLSQMLSNIEQGKEGVLTTDDFIIHIVNDDLGNLTVNITDKLTGEISEIIVDGYSDYR</sequence>
<proteinExistence type="predicted"/>
<evidence type="ECO:0000256" key="1">
    <source>
        <dbReference type="ARBA" id="ARBA00003989"/>
    </source>
</evidence>
<keyword evidence="8" id="KW-1185">Reference proteome</keyword>
<keyword evidence="3 4" id="KW-0732">Signal</keyword>
<organism evidence="5 7">
    <name type="scientific">Stutzerimonas balearica DSM 6083</name>
    <dbReference type="NCBI Taxonomy" id="1123016"/>
    <lineage>
        <taxon>Bacteria</taxon>
        <taxon>Pseudomonadati</taxon>
        <taxon>Pseudomonadota</taxon>
        <taxon>Gammaproteobacteria</taxon>
        <taxon>Pseudomonadales</taxon>
        <taxon>Pseudomonadaceae</taxon>
        <taxon>Stutzerimonas</taxon>
    </lineage>
</organism>
<comment type="function">
    <text evidence="1">May be involved in the biogenesis of curli organelles.</text>
</comment>
<dbReference type="EMBL" id="CP007511">
    <property type="protein sequence ID" value="AJE14574.1"/>
    <property type="molecule type" value="Genomic_DNA"/>
</dbReference>
<evidence type="ECO:0000256" key="3">
    <source>
        <dbReference type="ARBA" id="ARBA00022729"/>
    </source>
</evidence>
<evidence type="ECO:0000313" key="6">
    <source>
        <dbReference type="EMBL" id="SDM40586.1"/>
    </source>
</evidence>
<evidence type="ECO:0000256" key="4">
    <source>
        <dbReference type="SAM" id="SignalP"/>
    </source>
</evidence>
<accession>A0A8D3XZE6</accession>
<gene>
    <name evidence="5" type="ORF">CL52_05795</name>
    <name evidence="6" type="ORF">SAMN05660875_104411</name>
</gene>
<dbReference type="Pfam" id="PF10614">
    <property type="entry name" value="CsgF"/>
    <property type="match status" value="1"/>
</dbReference>
<dbReference type="Proteomes" id="UP000182276">
    <property type="component" value="Unassembled WGS sequence"/>
</dbReference>
<feature type="signal peptide" evidence="4">
    <location>
        <begin position="1"/>
        <end position="23"/>
    </location>
</feature>
<dbReference type="RefSeq" id="WP_041107262.1">
    <property type="nucleotide sequence ID" value="NZ_CP007511.1"/>
</dbReference>
<dbReference type="EMBL" id="FNHO01000004">
    <property type="protein sequence ID" value="SDM40586.1"/>
    <property type="molecule type" value="Genomic_DNA"/>
</dbReference>
<protein>
    <recommendedName>
        <fullName evidence="2">Curli production assembly/transport component CsgF</fullName>
    </recommendedName>
</protein>
<evidence type="ECO:0000313" key="8">
    <source>
        <dbReference type="Proteomes" id="UP000182276"/>
    </source>
</evidence>